<protein>
    <submittedName>
        <fullName evidence="2">CotH kinase family protein</fullName>
    </submittedName>
</protein>
<dbReference type="Gene3D" id="2.160.20.10">
    <property type="entry name" value="Single-stranded right-handed beta-helix, Pectin lyase-like"/>
    <property type="match status" value="1"/>
</dbReference>
<keyword evidence="2" id="KW-0808">Transferase</keyword>
<dbReference type="InterPro" id="IPR012334">
    <property type="entry name" value="Pectin_lyas_fold"/>
</dbReference>
<accession>A0A7T5RJW6</accession>
<dbReference type="EMBL" id="CP066690">
    <property type="protein sequence ID" value="QQG45477.1"/>
    <property type="molecule type" value="Genomic_DNA"/>
</dbReference>
<organism evidence="2 3">
    <name type="scientific">Candidatus Sungiibacteriota bacterium</name>
    <dbReference type="NCBI Taxonomy" id="2750080"/>
    <lineage>
        <taxon>Bacteria</taxon>
        <taxon>Candidatus Sungiibacteriota</taxon>
    </lineage>
</organism>
<dbReference type="Proteomes" id="UP000595618">
    <property type="component" value="Chromosome"/>
</dbReference>
<dbReference type="GO" id="GO:0016301">
    <property type="term" value="F:kinase activity"/>
    <property type="evidence" value="ECO:0007669"/>
    <property type="project" value="UniProtKB-KW"/>
</dbReference>
<dbReference type="Pfam" id="PF13229">
    <property type="entry name" value="Beta_helix"/>
    <property type="match status" value="1"/>
</dbReference>
<dbReference type="InterPro" id="IPR014867">
    <property type="entry name" value="Spore_coat_CotH_CotH2/3/7"/>
</dbReference>
<dbReference type="InterPro" id="IPR039448">
    <property type="entry name" value="Beta_helix"/>
</dbReference>
<gene>
    <name evidence="2" type="ORF">HYW89_00870</name>
</gene>
<sequence>MFASVYKNQKISVLLLVLIFVAGLIVIKSESLRYRLIQSPMFQQLVPTYRSVRKLPDLVFSPYFFYKTRLPVYKLVIKKQDLATLNAGLPDPFGAPLLDDNRVRVKADFAAGDFRERVELRYRGFKNNHWAAAQKSWRINFSKESRFQGMKGLNLVIPYDRLYFIELLNAYRARKLGLNVPDIWFVRLKINGWDAGVYMAWEQWSNRWLSRSGLPDTSHILAVDDGKPGLFEDTAPLFSREGLRRWKSYTQNNTKSFPELEALVEIIEKTDDTMFTKLIPHIIDLPKFYAWHALRALADSAHQWEAANLIVIFNTATGKFETVPFDMGMEMGEYLRDEAAEKLASRVFSIPEFRKERDEVLKSYLNEDNLRDDLAFYDSLARRMKPEFLSDSLKFHSNLKYLSEISRLRDLTESNFQKATAFLGRVSPPYFLQKTGSLVMPTEFARFPEISRSLIEFLAYNPRFYALDEKTVSLGTGTTIITETTIIPAGVTLRINAGTTLLLGEGVSLVSYGPVEIVGSSGAPVIVAALDAQKPWGSILILNNSKTPSRVEFAQVSGGSGVEINGIRATGMLAVHDSDLEVSQSIFSDSHDDDAINVKYGRAIIRRSTFFKTNSDALDFDAVDATSIVEDNTFASPLGTKETGGDAIDLSFSQVLIQRNIILGCADKGISVGEASRPIIIKNVITSCSVGVAVKDSSRARIFSNIFKEDDVAISAYQKKHEFGGGYALVINPTFLKNKEDIKSDGRSQIEVATPLRP</sequence>
<keyword evidence="2" id="KW-0418">Kinase</keyword>
<proteinExistence type="predicted"/>
<dbReference type="PANTHER" id="PTHR40050">
    <property type="entry name" value="INNER SPORE COAT PROTEIN H"/>
    <property type="match status" value="1"/>
</dbReference>
<dbReference type="Pfam" id="PF08757">
    <property type="entry name" value="CotH"/>
    <property type="match status" value="1"/>
</dbReference>
<dbReference type="AlphaFoldDB" id="A0A7T5RJW6"/>
<evidence type="ECO:0000259" key="1">
    <source>
        <dbReference type="Pfam" id="PF13229"/>
    </source>
</evidence>
<dbReference type="SUPFAM" id="SSF51126">
    <property type="entry name" value="Pectin lyase-like"/>
    <property type="match status" value="1"/>
</dbReference>
<dbReference type="InterPro" id="IPR011050">
    <property type="entry name" value="Pectin_lyase_fold/virulence"/>
</dbReference>
<dbReference type="PANTHER" id="PTHR40050:SF1">
    <property type="entry name" value="INNER SPORE COAT PROTEIN H"/>
    <property type="match status" value="1"/>
</dbReference>
<evidence type="ECO:0000313" key="2">
    <source>
        <dbReference type="EMBL" id="QQG45477.1"/>
    </source>
</evidence>
<evidence type="ECO:0000313" key="3">
    <source>
        <dbReference type="Proteomes" id="UP000595618"/>
    </source>
</evidence>
<name>A0A7T5RJW6_9BACT</name>
<feature type="domain" description="Right handed beta helix" evidence="1">
    <location>
        <begin position="577"/>
        <end position="720"/>
    </location>
</feature>
<reference evidence="2 3" key="1">
    <citation type="submission" date="2020-07" db="EMBL/GenBank/DDBJ databases">
        <title>Huge and variable diversity of episymbiotic CPR bacteria and DPANN archaea in groundwater ecosystems.</title>
        <authorList>
            <person name="He C.Y."/>
            <person name="Keren R."/>
            <person name="Whittaker M."/>
            <person name="Farag I.F."/>
            <person name="Doudna J."/>
            <person name="Cate J.H.D."/>
            <person name="Banfield J.F."/>
        </authorList>
    </citation>
    <scope>NUCLEOTIDE SEQUENCE [LARGE SCALE GENOMIC DNA]</scope>
    <source>
        <strain evidence="2">NC_groundwater_541_Ag_S-0.1um_46_50</strain>
    </source>
</reference>